<comment type="caution">
    <text evidence="1">The sequence shown here is derived from an EMBL/GenBank/DDBJ whole genome shotgun (WGS) entry which is preliminary data.</text>
</comment>
<accession>A0ABW9YRM1</accession>
<gene>
    <name evidence="1" type="ORF">EIZ48_28640</name>
</gene>
<name>A0ABW9YRM1_9GAMM</name>
<proteinExistence type="predicted"/>
<dbReference type="InterPro" id="IPR035900">
    <property type="entry name" value="Colicin_E_sf"/>
</dbReference>
<evidence type="ECO:0000313" key="1">
    <source>
        <dbReference type="EMBL" id="NBI56420.1"/>
    </source>
</evidence>
<protein>
    <recommendedName>
        <fullName evidence="3">Bacteriocin immunity protein</fullName>
    </recommendedName>
</protein>
<dbReference type="RefSeq" id="WP_160658768.1">
    <property type="nucleotide sequence ID" value="NZ_RSEJ01000160.1"/>
</dbReference>
<dbReference type="Gene3D" id="1.10.1200.20">
    <property type="entry name" value="Colicin E immunity protein"/>
    <property type="match status" value="1"/>
</dbReference>
<dbReference type="EMBL" id="RSEJ01000160">
    <property type="protein sequence ID" value="NBI56420.1"/>
    <property type="molecule type" value="Genomic_DNA"/>
</dbReference>
<dbReference type="Proteomes" id="UP000738517">
    <property type="component" value="Unassembled WGS sequence"/>
</dbReference>
<sequence>MSDTKKYLIELVQQLMDCSGSEEELDEILVKVKSMVVDPYISDYIYWSDLSAEDVVEKALSYKPICL</sequence>
<keyword evidence="2" id="KW-1185">Reference proteome</keyword>
<evidence type="ECO:0008006" key="3">
    <source>
        <dbReference type="Google" id="ProtNLM"/>
    </source>
</evidence>
<evidence type="ECO:0000313" key="2">
    <source>
        <dbReference type="Proteomes" id="UP000738517"/>
    </source>
</evidence>
<organism evidence="1 2">
    <name type="scientific">Photobacterium alginatilyticum</name>
    <dbReference type="NCBI Taxonomy" id="1775171"/>
    <lineage>
        <taxon>Bacteria</taxon>
        <taxon>Pseudomonadati</taxon>
        <taxon>Pseudomonadota</taxon>
        <taxon>Gammaproteobacteria</taxon>
        <taxon>Vibrionales</taxon>
        <taxon>Vibrionaceae</taxon>
        <taxon>Photobacterium</taxon>
    </lineage>
</organism>
<reference evidence="1 2" key="1">
    <citation type="journal article" date="2017" name="Int. J. Syst. Evol. Microbiol.">
        <title>Photobacterium alginatilyticum sp. nov., a marine bacterium isolated from bottom seawater.</title>
        <authorList>
            <person name="Wang X."/>
            <person name="Wang Y."/>
            <person name="Yang X."/>
            <person name="Sun H."/>
            <person name="Li B."/>
            <person name="Zhang X.H."/>
        </authorList>
    </citation>
    <scope>NUCLEOTIDE SEQUENCE [LARGE SCALE GENOMIC DNA]</scope>
    <source>
        <strain evidence="1 2">P03D4</strain>
    </source>
</reference>